<comment type="similarity">
    <text evidence="1">Belongs to the beta/gamma-crystallin family.</text>
</comment>
<accession>A0A087YBJ2</accession>
<dbReference type="GeneTree" id="ENSGT00940000165124"/>
<feature type="domain" description="Beta/gamma crystallin 'Greek key'" evidence="3">
    <location>
        <begin position="25"/>
        <end position="56"/>
    </location>
</feature>
<dbReference type="AlphaFoldDB" id="A0A087YBJ2"/>
<organism evidence="4 5">
    <name type="scientific">Poecilia formosa</name>
    <name type="common">Amazon molly</name>
    <name type="synonym">Limia formosa</name>
    <dbReference type="NCBI Taxonomy" id="48698"/>
    <lineage>
        <taxon>Eukaryota</taxon>
        <taxon>Metazoa</taxon>
        <taxon>Chordata</taxon>
        <taxon>Craniata</taxon>
        <taxon>Vertebrata</taxon>
        <taxon>Euteleostomi</taxon>
        <taxon>Actinopterygii</taxon>
        <taxon>Neopterygii</taxon>
        <taxon>Teleostei</taxon>
        <taxon>Neoteleostei</taxon>
        <taxon>Acanthomorphata</taxon>
        <taxon>Ovalentaria</taxon>
        <taxon>Atherinomorphae</taxon>
        <taxon>Cyprinodontiformes</taxon>
        <taxon>Poeciliidae</taxon>
        <taxon>Poeciliinae</taxon>
        <taxon>Poecilia</taxon>
    </lineage>
</organism>
<dbReference type="Proteomes" id="UP000028760">
    <property type="component" value="Unassembled WGS sequence"/>
</dbReference>
<reference evidence="4" key="2">
    <citation type="submission" date="2025-08" db="UniProtKB">
        <authorList>
            <consortium name="Ensembl"/>
        </authorList>
    </citation>
    <scope>IDENTIFICATION</scope>
</reference>
<evidence type="ECO:0000259" key="3">
    <source>
        <dbReference type="PROSITE" id="PS50915"/>
    </source>
</evidence>
<reference evidence="4" key="3">
    <citation type="submission" date="2025-09" db="UniProtKB">
        <authorList>
            <consortium name="Ensembl"/>
        </authorList>
    </citation>
    <scope>IDENTIFICATION</scope>
</reference>
<dbReference type="InterPro" id="IPR001064">
    <property type="entry name" value="Beta/gamma_crystallin"/>
</dbReference>
<evidence type="ECO:0000256" key="1">
    <source>
        <dbReference type="ARBA" id="ARBA00009646"/>
    </source>
</evidence>
<dbReference type="InterPro" id="IPR011024">
    <property type="entry name" value="G_crystallin-like"/>
</dbReference>
<dbReference type="Gene3D" id="2.60.20.10">
    <property type="entry name" value="Crystallins"/>
    <property type="match status" value="2"/>
</dbReference>
<reference evidence="5" key="1">
    <citation type="submission" date="2013-10" db="EMBL/GenBank/DDBJ databases">
        <authorList>
            <person name="Schartl M."/>
            <person name="Warren W."/>
        </authorList>
    </citation>
    <scope>NUCLEOTIDE SEQUENCE [LARGE SCALE GENOMIC DNA]</scope>
    <source>
        <strain evidence="5">female</strain>
    </source>
</reference>
<dbReference type="SMART" id="SM00247">
    <property type="entry name" value="XTALbg"/>
    <property type="match status" value="2"/>
</dbReference>
<dbReference type="PROSITE" id="PS50915">
    <property type="entry name" value="CRYSTALLIN_BETA_GAMMA"/>
    <property type="match status" value="1"/>
</dbReference>
<name>A0A087YBJ2_POEFO</name>
<evidence type="ECO:0000313" key="5">
    <source>
        <dbReference type="Proteomes" id="UP000028760"/>
    </source>
</evidence>
<keyword evidence="5" id="KW-1185">Reference proteome</keyword>
<dbReference type="Ensembl" id="ENSPFOT00000015417.2">
    <property type="protein sequence ID" value="ENSPFOP00000015395.2"/>
    <property type="gene ID" value="ENSPFOG00000015346.2"/>
</dbReference>
<dbReference type="SUPFAM" id="SSF49695">
    <property type="entry name" value="gamma-Crystallin-like"/>
    <property type="match status" value="1"/>
</dbReference>
<sequence length="185" mass="21734">MNRLSKTYRSSPMSFRAMGTAPFFKKVTVFEQEHFQGKCLEFDRGLDNIRSIRVESGACWVIHNFHITYLTFFLLKHLEMSHSRLWILLAGLRMVTYTSQFHQSSHRMIFERENFPSLQAAGWFMPEVSSTHVQSGKFICPSFNSSRAPGYIMECERHSGDNQHWRNWGSHCQTPNTQSIKRIRH</sequence>
<dbReference type="eggNOG" id="ENOG502RQR4">
    <property type="taxonomic scope" value="Eukaryota"/>
</dbReference>
<evidence type="ECO:0000313" key="4">
    <source>
        <dbReference type="Ensembl" id="ENSPFOP00000015395.2"/>
    </source>
</evidence>
<protein>
    <recommendedName>
        <fullName evidence="3">Beta/gamma crystallin 'Greek key' domain-containing protein</fullName>
    </recommendedName>
</protein>
<dbReference type="EMBL" id="AYCK01001714">
    <property type="status" value="NOT_ANNOTATED_CDS"/>
    <property type="molecule type" value="Genomic_DNA"/>
</dbReference>
<keyword evidence="2" id="KW-0677">Repeat</keyword>
<evidence type="ECO:0000256" key="2">
    <source>
        <dbReference type="ARBA" id="ARBA00022737"/>
    </source>
</evidence>
<proteinExistence type="inferred from homology"/>